<evidence type="ECO:0000313" key="2">
    <source>
        <dbReference type="Proteomes" id="UP000249725"/>
    </source>
</evidence>
<evidence type="ECO:0000313" key="1">
    <source>
        <dbReference type="EMBL" id="RAK52645.1"/>
    </source>
</evidence>
<gene>
    <name evidence="1" type="ORF">DJ018_10605</name>
</gene>
<name>A0A328ADI3_9CAUL</name>
<accession>A0A328ADI3</accession>
<organism evidence="1 2">
    <name type="scientific">Phenylobacterium deserti</name>
    <dbReference type="NCBI Taxonomy" id="1914756"/>
    <lineage>
        <taxon>Bacteria</taxon>
        <taxon>Pseudomonadati</taxon>
        <taxon>Pseudomonadota</taxon>
        <taxon>Alphaproteobacteria</taxon>
        <taxon>Caulobacterales</taxon>
        <taxon>Caulobacteraceae</taxon>
        <taxon>Phenylobacterium</taxon>
    </lineage>
</organism>
<protein>
    <submittedName>
        <fullName evidence="1">Uncharacterized protein</fullName>
    </submittedName>
</protein>
<dbReference type="OrthoDB" id="7187048at2"/>
<proteinExistence type="predicted"/>
<dbReference type="EMBL" id="QFYR01000002">
    <property type="protein sequence ID" value="RAK52645.1"/>
    <property type="molecule type" value="Genomic_DNA"/>
</dbReference>
<sequence length="195" mass="21089">MNTRSQSARTAAVAGLAITTLVSASLALVALNAGGEVRIGPVTLMRLAAGYDRRAEPLLAPEAPPPAADRARAVQLSRSALAEFPYDTPARLRIAYAESLATGTLTPTARTELSRSYDLVAMDPDVGGWRVRFALNFAQQLPPELREAVKKETLALGRTWSTRKQLRQAVPLLRDPMGAVWLTLWLNDAEASVTR</sequence>
<comment type="caution">
    <text evidence="1">The sequence shown here is derived from an EMBL/GenBank/DDBJ whole genome shotgun (WGS) entry which is preliminary data.</text>
</comment>
<reference evidence="2" key="1">
    <citation type="submission" date="2018-05" db="EMBL/GenBank/DDBJ databases">
        <authorList>
            <person name="Li X."/>
        </authorList>
    </citation>
    <scope>NUCLEOTIDE SEQUENCE [LARGE SCALE GENOMIC DNA]</scope>
    <source>
        <strain evidence="2">YIM 73061</strain>
    </source>
</reference>
<keyword evidence="2" id="KW-1185">Reference proteome</keyword>
<dbReference type="RefSeq" id="WP_111514930.1">
    <property type="nucleotide sequence ID" value="NZ_QFYR01000002.1"/>
</dbReference>
<dbReference type="AlphaFoldDB" id="A0A328ADI3"/>
<dbReference type="Proteomes" id="UP000249725">
    <property type="component" value="Unassembled WGS sequence"/>
</dbReference>